<feature type="domain" description="Glycoside hydrolase family 5" evidence="4">
    <location>
        <begin position="68"/>
        <end position="331"/>
    </location>
</feature>
<keyword evidence="6" id="KW-1185">Reference proteome</keyword>
<dbReference type="GO" id="GO:0016798">
    <property type="term" value="F:hydrolase activity, acting on glycosyl bonds"/>
    <property type="evidence" value="ECO:0007669"/>
    <property type="project" value="UniProtKB-KW"/>
</dbReference>
<dbReference type="Proteomes" id="UP001517367">
    <property type="component" value="Unassembled WGS sequence"/>
</dbReference>
<reference evidence="5 6" key="1">
    <citation type="submission" date="2024-12" db="EMBL/GenBank/DDBJ databases">
        <authorList>
            <person name="Hu S."/>
        </authorList>
    </citation>
    <scope>NUCLEOTIDE SEQUENCE [LARGE SCALE GENOMIC DNA]</scope>
    <source>
        <strain evidence="5 6">P-25</strain>
    </source>
</reference>
<evidence type="ECO:0000313" key="6">
    <source>
        <dbReference type="Proteomes" id="UP001517367"/>
    </source>
</evidence>
<name>A0ABW9JJ81_9SPHI</name>
<sequence>MKNFNLISLLLFTVFWTVGLTLKAQPGLASNETKKEWWYINRITPFIKQYPNITRLNLIKVKENSFIDETGKVIVFKGLSISDPDKLVKDGYWNRKHFEVIKSWGTNVIRIPVHPIAFHQRGVEAYIKLLDEAVKWCSELGMYVIIDWHSIGNLHTELLAHDMHNTTKRETFNFWRTIAAHYKDVPTVAFYELFNEPTTYNGQYGRVTWDEWKNLMEQLIDVVYSLNDKAIPLVAGFNWAYDLTPVKFKPIERPGIAYVTHPYPGKRKYPWVDEWEKDFGYVADNYPVFATEIGYMKDNDEDKNLNDDGKYGPAIMNYFNKKGISFTVWVFDPVWVPQMIKNWNYEPTDQGAFFRDVMQGKFKFNNSKK</sequence>
<dbReference type="Gene3D" id="3.20.20.80">
    <property type="entry name" value="Glycosidases"/>
    <property type="match status" value="1"/>
</dbReference>
<keyword evidence="2 3" id="KW-0326">Glycosidase</keyword>
<comment type="caution">
    <text evidence="5">The sequence shown here is derived from an EMBL/GenBank/DDBJ whole genome shotgun (WGS) entry which is preliminary data.</text>
</comment>
<dbReference type="PANTHER" id="PTHR34142">
    <property type="entry name" value="ENDO-BETA-1,4-GLUCANASE A"/>
    <property type="match status" value="1"/>
</dbReference>
<evidence type="ECO:0000256" key="1">
    <source>
        <dbReference type="ARBA" id="ARBA00022801"/>
    </source>
</evidence>
<dbReference type="InterPro" id="IPR001547">
    <property type="entry name" value="Glyco_hydro_5"/>
</dbReference>
<keyword evidence="5" id="KW-0808">Transferase</keyword>
<comment type="similarity">
    <text evidence="3">Belongs to the glycosyl hydrolase 5 (cellulase A) family.</text>
</comment>
<dbReference type="EMBL" id="SRMP02000016">
    <property type="protein sequence ID" value="MFN0291940.1"/>
    <property type="molecule type" value="Genomic_DNA"/>
</dbReference>
<evidence type="ECO:0000259" key="4">
    <source>
        <dbReference type="Pfam" id="PF00150"/>
    </source>
</evidence>
<evidence type="ECO:0000313" key="5">
    <source>
        <dbReference type="EMBL" id="MFN0291940.1"/>
    </source>
</evidence>
<dbReference type="EC" id="3.2.1.-" evidence="5"/>
<accession>A0ABW9JJ81</accession>
<dbReference type="SUPFAM" id="SSF51445">
    <property type="entry name" value="(Trans)glycosidases"/>
    <property type="match status" value="1"/>
</dbReference>
<proteinExistence type="inferred from homology"/>
<evidence type="ECO:0000256" key="2">
    <source>
        <dbReference type="ARBA" id="ARBA00023295"/>
    </source>
</evidence>
<dbReference type="Pfam" id="PF00150">
    <property type="entry name" value="Cellulase"/>
    <property type="match status" value="1"/>
</dbReference>
<dbReference type="RefSeq" id="WP_138730787.1">
    <property type="nucleotide sequence ID" value="NZ_SRMP02000016.1"/>
</dbReference>
<dbReference type="GO" id="GO:0016740">
    <property type="term" value="F:transferase activity"/>
    <property type="evidence" value="ECO:0007669"/>
    <property type="project" value="UniProtKB-KW"/>
</dbReference>
<evidence type="ECO:0000256" key="3">
    <source>
        <dbReference type="RuleBase" id="RU361153"/>
    </source>
</evidence>
<gene>
    <name evidence="5" type="ORF">E5L68_011100</name>
</gene>
<keyword evidence="1 3" id="KW-0378">Hydrolase</keyword>
<protein>
    <submittedName>
        <fullName evidence="5">Glycoside hydrolase family 5 protein</fullName>
        <ecNumber evidence="5">3.2.1.-</ecNumber>
    </submittedName>
</protein>
<dbReference type="PANTHER" id="PTHR34142:SF1">
    <property type="entry name" value="GLYCOSIDE HYDROLASE FAMILY 5 DOMAIN-CONTAINING PROTEIN"/>
    <property type="match status" value="1"/>
</dbReference>
<dbReference type="InterPro" id="IPR017853">
    <property type="entry name" value="GH"/>
</dbReference>
<organism evidence="5 6">
    <name type="scientific">Pedobacter helvus</name>
    <dbReference type="NCBI Taxonomy" id="2563444"/>
    <lineage>
        <taxon>Bacteria</taxon>
        <taxon>Pseudomonadati</taxon>
        <taxon>Bacteroidota</taxon>
        <taxon>Sphingobacteriia</taxon>
        <taxon>Sphingobacteriales</taxon>
        <taxon>Sphingobacteriaceae</taxon>
        <taxon>Pedobacter</taxon>
    </lineage>
</organism>